<protein>
    <submittedName>
        <fullName evidence="2">Uncharacterized protein</fullName>
    </submittedName>
</protein>
<proteinExistence type="predicted"/>
<gene>
    <name evidence="2" type="ORF">Pmani_000095</name>
</gene>
<dbReference type="EMBL" id="JAWZYT010000006">
    <property type="protein sequence ID" value="KAK4329546.1"/>
    <property type="molecule type" value="Genomic_DNA"/>
</dbReference>
<reference evidence="2" key="1">
    <citation type="submission" date="2023-11" db="EMBL/GenBank/DDBJ databases">
        <title>Genome assemblies of two species of porcelain crab, Petrolisthes cinctipes and Petrolisthes manimaculis (Anomura: Porcellanidae).</title>
        <authorList>
            <person name="Angst P."/>
        </authorList>
    </citation>
    <scope>NUCLEOTIDE SEQUENCE</scope>
    <source>
        <strain evidence="2">PB745_02</strain>
        <tissue evidence="2">Gill</tissue>
    </source>
</reference>
<feature type="signal peptide" evidence="1">
    <location>
        <begin position="1"/>
        <end position="19"/>
    </location>
</feature>
<dbReference type="Proteomes" id="UP001292094">
    <property type="component" value="Unassembled WGS sequence"/>
</dbReference>
<dbReference type="AlphaFoldDB" id="A0AAE1QNF2"/>
<sequence length="140" mass="14592">MVLTVPWCVIVAQMPCVIQLLEPALVFQVIKVPHVLSGVLKAGGVWSASTSATVMPASLVNQPRESVSVPQAGTVTTAEMSVYQIDGVTTARTLVCVTTGERVSVQQEHVCASQGTQVPLVKIDAPKEAMGKVATTPAPA</sequence>
<feature type="chain" id="PRO_5041947523" evidence="1">
    <location>
        <begin position="20"/>
        <end position="140"/>
    </location>
</feature>
<organism evidence="2 3">
    <name type="scientific">Petrolisthes manimaculis</name>
    <dbReference type="NCBI Taxonomy" id="1843537"/>
    <lineage>
        <taxon>Eukaryota</taxon>
        <taxon>Metazoa</taxon>
        <taxon>Ecdysozoa</taxon>
        <taxon>Arthropoda</taxon>
        <taxon>Crustacea</taxon>
        <taxon>Multicrustacea</taxon>
        <taxon>Malacostraca</taxon>
        <taxon>Eumalacostraca</taxon>
        <taxon>Eucarida</taxon>
        <taxon>Decapoda</taxon>
        <taxon>Pleocyemata</taxon>
        <taxon>Anomura</taxon>
        <taxon>Galatheoidea</taxon>
        <taxon>Porcellanidae</taxon>
        <taxon>Petrolisthes</taxon>
    </lineage>
</organism>
<keyword evidence="1" id="KW-0732">Signal</keyword>
<name>A0AAE1QNF2_9EUCA</name>
<keyword evidence="3" id="KW-1185">Reference proteome</keyword>
<evidence type="ECO:0000313" key="3">
    <source>
        <dbReference type="Proteomes" id="UP001292094"/>
    </source>
</evidence>
<comment type="caution">
    <text evidence="2">The sequence shown here is derived from an EMBL/GenBank/DDBJ whole genome shotgun (WGS) entry which is preliminary data.</text>
</comment>
<evidence type="ECO:0000256" key="1">
    <source>
        <dbReference type="SAM" id="SignalP"/>
    </source>
</evidence>
<evidence type="ECO:0000313" key="2">
    <source>
        <dbReference type="EMBL" id="KAK4329546.1"/>
    </source>
</evidence>
<accession>A0AAE1QNF2</accession>